<evidence type="ECO:0000313" key="2">
    <source>
        <dbReference type="EMBL" id="EIT85027.1"/>
    </source>
</evidence>
<evidence type="ECO:0000313" key="3">
    <source>
        <dbReference type="Proteomes" id="UP000004080"/>
    </source>
</evidence>
<protein>
    <submittedName>
        <fullName evidence="2">Ubiquinone/menaquinone biosynthesis methyltransferase</fullName>
    </submittedName>
</protein>
<dbReference type="EMBL" id="AKKV01000027">
    <property type="protein sequence ID" value="EIT85027.1"/>
    <property type="molecule type" value="Genomic_DNA"/>
</dbReference>
<keyword evidence="2" id="KW-0830">Ubiquinone</keyword>
<dbReference type="GO" id="GO:0032259">
    <property type="term" value="P:methylation"/>
    <property type="evidence" value="ECO:0007669"/>
    <property type="project" value="UniProtKB-KW"/>
</dbReference>
<proteinExistence type="predicted"/>
<feature type="domain" description="Methyltransferase" evidence="1">
    <location>
        <begin position="43"/>
        <end position="172"/>
    </location>
</feature>
<dbReference type="PATRIC" id="fig|1196324.3.peg.2462"/>
<name>I8AH73_9BACL</name>
<sequence length="219" mass="24649">MRKMVGAEFNELVAFFDGMARTKWLGAIHDTLKEKTGSWQDQDVLDVGCGTGRLLLRGADEAASLTGLDLSTEMIKASQQNFFYHEYSQKSEFIVGDACQLPFSSQQFDLVVSTCVMFLLPVPQEGIREMLRVTKQGGAIAMLNPSVKMSQQEAFQYCKNHGITGFEQTTMLKWANVSTKRHRYDEEGLRLLLQQEGAQDVEHHSVLEGLAMITYAKKR</sequence>
<reference evidence="2 3" key="1">
    <citation type="journal article" date="2012" name="J. Bacteriol.">
        <title>Genome of Bacillus macauensis ZFHKF-1, a Long-Chain-Forming Bacterium.</title>
        <authorList>
            <person name="Cai L."/>
            <person name="Zhang T."/>
        </authorList>
    </citation>
    <scope>NUCLEOTIDE SEQUENCE [LARGE SCALE GENOMIC DNA]</scope>
    <source>
        <strain evidence="2 3">ZFHKF-1</strain>
    </source>
</reference>
<dbReference type="OrthoDB" id="9808140at2"/>
<comment type="caution">
    <text evidence="2">The sequence shown here is derived from an EMBL/GenBank/DDBJ whole genome shotgun (WGS) entry which is preliminary data.</text>
</comment>
<dbReference type="Gene3D" id="3.40.50.150">
    <property type="entry name" value="Vaccinia Virus protein VP39"/>
    <property type="match status" value="1"/>
</dbReference>
<dbReference type="CDD" id="cd02440">
    <property type="entry name" value="AdoMet_MTases"/>
    <property type="match status" value="1"/>
</dbReference>
<keyword evidence="3" id="KW-1185">Reference proteome</keyword>
<dbReference type="STRING" id="1196324.A374_12035"/>
<organism evidence="2 3">
    <name type="scientific">Fictibacillus macauensis ZFHKF-1</name>
    <dbReference type="NCBI Taxonomy" id="1196324"/>
    <lineage>
        <taxon>Bacteria</taxon>
        <taxon>Bacillati</taxon>
        <taxon>Bacillota</taxon>
        <taxon>Bacilli</taxon>
        <taxon>Bacillales</taxon>
        <taxon>Fictibacillaceae</taxon>
        <taxon>Fictibacillus</taxon>
    </lineage>
</organism>
<accession>I8AH73</accession>
<dbReference type="SUPFAM" id="SSF53335">
    <property type="entry name" value="S-adenosyl-L-methionine-dependent methyltransferases"/>
    <property type="match status" value="1"/>
</dbReference>
<dbReference type="GO" id="GO:0008757">
    <property type="term" value="F:S-adenosylmethionine-dependent methyltransferase activity"/>
    <property type="evidence" value="ECO:0007669"/>
    <property type="project" value="InterPro"/>
</dbReference>
<dbReference type="InterPro" id="IPR025714">
    <property type="entry name" value="Methyltranfer_dom"/>
</dbReference>
<dbReference type="AlphaFoldDB" id="I8AH73"/>
<dbReference type="PANTHER" id="PTHR43591">
    <property type="entry name" value="METHYLTRANSFERASE"/>
    <property type="match status" value="1"/>
</dbReference>
<dbReference type="PANTHER" id="PTHR43591:SF110">
    <property type="entry name" value="RHODANESE DOMAIN-CONTAINING PROTEIN"/>
    <property type="match status" value="1"/>
</dbReference>
<dbReference type="Proteomes" id="UP000004080">
    <property type="component" value="Unassembled WGS sequence"/>
</dbReference>
<dbReference type="InterPro" id="IPR029063">
    <property type="entry name" value="SAM-dependent_MTases_sf"/>
</dbReference>
<evidence type="ECO:0000259" key="1">
    <source>
        <dbReference type="Pfam" id="PF13847"/>
    </source>
</evidence>
<keyword evidence="2" id="KW-0489">Methyltransferase</keyword>
<gene>
    <name evidence="2" type="ORF">A374_12035</name>
</gene>
<dbReference type="eggNOG" id="COG2226">
    <property type="taxonomic scope" value="Bacteria"/>
</dbReference>
<dbReference type="Pfam" id="PF13847">
    <property type="entry name" value="Methyltransf_31"/>
    <property type="match status" value="1"/>
</dbReference>
<keyword evidence="2" id="KW-0808">Transferase</keyword>